<dbReference type="Pfam" id="PF00582">
    <property type="entry name" value="Usp"/>
    <property type="match status" value="1"/>
</dbReference>
<dbReference type="AlphaFoldDB" id="A0AAJ2LYJ1"/>
<evidence type="ECO:0000259" key="3">
    <source>
        <dbReference type="Pfam" id="PF00582"/>
    </source>
</evidence>
<dbReference type="SUPFAM" id="SSF52402">
    <property type="entry name" value="Adenine nucleotide alpha hydrolases-like"/>
    <property type="match status" value="1"/>
</dbReference>
<feature type="compositionally biased region" description="Polar residues" evidence="2">
    <location>
        <begin position="1"/>
        <end position="14"/>
    </location>
</feature>
<dbReference type="InterPro" id="IPR006015">
    <property type="entry name" value="Universal_stress_UspA"/>
</dbReference>
<feature type="region of interest" description="Disordered" evidence="2">
    <location>
        <begin position="1"/>
        <end position="45"/>
    </location>
</feature>
<gene>
    <name evidence="4" type="ORF">KZC50_01590</name>
</gene>
<dbReference type="EMBL" id="JAHWXH010000001">
    <property type="protein sequence ID" value="MDS0244299.1"/>
    <property type="molecule type" value="Genomic_DNA"/>
</dbReference>
<dbReference type="GeneID" id="301456878"/>
<evidence type="ECO:0000313" key="5">
    <source>
        <dbReference type="Proteomes" id="UP001183582"/>
    </source>
</evidence>
<accession>A0AAJ2LYJ1</accession>
<dbReference type="RefSeq" id="WP_310891512.1">
    <property type="nucleotide sequence ID" value="NZ_BAAAGR010000001.1"/>
</dbReference>
<comment type="caution">
    <text evidence="4">The sequence shown here is derived from an EMBL/GenBank/DDBJ whole genome shotgun (WGS) entry which is preliminary data.</text>
</comment>
<dbReference type="Gene3D" id="3.40.50.620">
    <property type="entry name" value="HUPs"/>
    <property type="match status" value="1"/>
</dbReference>
<reference evidence="4 5" key="1">
    <citation type="submission" date="2021-06" db="EMBL/GenBank/DDBJ databases">
        <title>Genome-based taxonomic framework of Microbacterium strains isolated from marine environment, the description of four new species and reclassification of four preexisting species.</title>
        <authorList>
            <person name="Lee S.D."/>
            <person name="Kim S.-M."/>
            <person name="Byeon Y.-S."/>
            <person name="Yang H.L."/>
            <person name="Kim I.S."/>
        </authorList>
    </citation>
    <scope>NUCLEOTIDE SEQUENCE [LARGE SCALE GENOMIC DNA]</scope>
    <source>
        <strain evidence="4 5">KACC 20514</strain>
    </source>
</reference>
<protein>
    <submittedName>
        <fullName evidence="4">Universal stress protein</fullName>
    </submittedName>
</protein>
<dbReference type="Proteomes" id="UP001183582">
    <property type="component" value="Unassembled WGS sequence"/>
</dbReference>
<dbReference type="InterPro" id="IPR006016">
    <property type="entry name" value="UspA"/>
</dbReference>
<organism evidence="4 5">
    <name type="scientific">Microbacterium aurantiacum</name>
    <dbReference type="NCBI Taxonomy" id="162393"/>
    <lineage>
        <taxon>Bacteria</taxon>
        <taxon>Bacillati</taxon>
        <taxon>Actinomycetota</taxon>
        <taxon>Actinomycetes</taxon>
        <taxon>Micrococcales</taxon>
        <taxon>Microbacteriaceae</taxon>
        <taxon>Microbacterium</taxon>
    </lineage>
</organism>
<feature type="compositionally biased region" description="Basic and acidic residues" evidence="2">
    <location>
        <begin position="30"/>
        <end position="39"/>
    </location>
</feature>
<evidence type="ECO:0000256" key="2">
    <source>
        <dbReference type="SAM" id="MobiDB-lite"/>
    </source>
</evidence>
<evidence type="ECO:0000256" key="1">
    <source>
        <dbReference type="ARBA" id="ARBA00008791"/>
    </source>
</evidence>
<dbReference type="PRINTS" id="PR01438">
    <property type="entry name" value="UNVRSLSTRESS"/>
</dbReference>
<name>A0AAJ2LYJ1_9MICO</name>
<evidence type="ECO:0000313" key="4">
    <source>
        <dbReference type="EMBL" id="MDS0244299.1"/>
    </source>
</evidence>
<feature type="domain" description="UspA" evidence="3">
    <location>
        <begin position="47"/>
        <end position="122"/>
    </location>
</feature>
<comment type="similarity">
    <text evidence="1">Belongs to the universal stress protein A family.</text>
</comment>
<dbReference type="InterPro" id="IPR014729">
    <property type="entry name" value="Rossmann-like_a/b/a_fold"/>
</dbReference>
<sequence length="123" mass="12589">MPSPTGTSRAQCSPGSGRRRTPDAGAGLPRCEHDLRPDALRPAGPTEAFAQTAVDEARTRHSDLDVRTLVAEGDAAMAIADASSSALLTVVGTHGRSGLARLLLGSTSTAVLEQATTVTVAVR</sequence>
<proteinExistence type="inferred from homology"/>